<comment type="caution">
    <text evidence="3">The sequence shown here is derived from an EMBL/GenBank/DDBJ whole genome shotgun (WGS) entry which is preliminary data.</text>
</comment>
<dbReference type="AlphaFoldDB" id="A0A4U3L8V9"/>
<dbReference type="Proteomes" id="UP000305848">
    <property type="component" value="Unassembled WGS sequence"/>
</dbReference>
<sequence>MKTKKTLLLNAAILLIVITFNVVISCNKKFDTPPIYIPPNITANTTIAALKAVHTSGHADSIETDAIIAGVVIANDSSGNFYKQIIIQDSTAGIAVSIDDNNLYTSFPIGRKVYVQLNGLYINDDGGLIYLGTSPDAGGRLTGIPSRLKDKYLIKGELHIPIIPADVTVQDLKSDNDKYAYTLIRLNNFEVKTTDTAKTYANAVNKTDASITVKNCAGDTMVVRSSGYAAFAGINVPNGNGSLTAVYVYYKSAYNSRITPQIMIRDTADMQFAGTRCGGNVPPANGALISIKELRAMYNGSDIKLGAYKIGGVVISDADNKNVSNGSVVLQDGDRGISVYFGGTVTYNIGDSIVLDVNNDSLINYRGSLEIKTPYGTAKPTAVATGIPVFPKETTIQQLKDSLSNVEFTLVKIKGATASGSTTYSGSQMLTDASGNITLYTSPSAAFAGSNLPGSANDWTGYGSFYNATPQFQIRNISDVAGAMVVSPTGGSDLLISEYVEGSSNNKYLEIYNAGAAAADLSKYHIKLYTNGHDAAHGADNSGRLDSVSGTASLAPGALLVFSTTAASLTLPAGVVAYPTSVCNFNGNDAITLEKNGVVIDVFGDVGTDPGTSWTIAGNSKAATDKTVRRKTGIIQGNTDWTSSAANEWIVIISINDVSDLGIR</sequence>
<name>A0A4U3L8V9_9BACT</name>
<reference evidence="3 4" key="1">
    <citation type="submission" date="2019-05" db="EMBL/GenBank/DDBJ databases">
        <title>Panacibacter sp. strain 17mud1-8 Genome sequencing and assembly.</title>
        <authorList>
            <person name="Chhetri G."/>
        </authorList>
    </citation>
    <scope>NUCLEOTIDE SEQUENCE [LARGE SCALE GENOMIC DNA]</scope>
    <source>
        <strain evidence="3 4">17mud1-8</strain>
    </source>
</reference>
<proteinExistence type="predicted"/>
<feature type="domain" description="LTD" evidence="2">
    <location>
        <begin position="480"/>
        <end position="612"/>
    </location>
</feature>
<feature type="transmembrane region" description="Helical" evidence="1">
    <location>
        <begin position="7"/>
        <end position="24"/>
    </location>
</feature>
<accession>A0A4U3L8V9</accession>
<dbReference type="RefSeq" id="WP_137260035.1">
    <property type="nucleotide sequence ID" value="NZ_SZQL01000001.1"/>
</dbReference>
<dbReference type="Pfam" id="PF00932">
    <property type="entry name" value="LTD"/>
    <property type="match status" value="1"/>
</dbReference>
<evidence type="ECO:0000259" key="2">
    <source>
        <dbReference type="PROSITE" id="PS51841"/>
    </source>
</evidence>
<dbReference type="InterPro" id="IPR043744">
    <property type="entry name" value="DUF5689"/>
</dbReference>
<organism evidence="3 4">
    <name type="scientific">Ilyomonas limi</name>
    <dbReference type="NCBI Taxonomy" id="2575867"/>
    <lineage>
        <taxon>Bacteria</taxon>
        <taxon>Pseudomonadati</taxon>
        <taxon>Bacteroidota</taxon>
        <taxon>Chitinophagia</taxon>
        <taxon>Chitinophagales</taxon>
        <taxon>Chitinophagaceae</taxon>
        <taxon>Ilyomonas</taxon>
    </lineage>
</organism>
<dbReference type="PROSITE" id="PS51841">
    <property type="entry name" value="LTD"/>
    <property type="match status" value="1"/>
</dbReference>
<evidence type="ECO:0000313" key="3">
    <source>
        <dbReference type="EMBL" id="TKK71795.1"/>
    </source>
</evidence>
<dbReference type="OrthoDB" id="1492759at2"/>
<protein>
    <submittedName>
        <fullName evidence="3">Lamin tail domain-containing protein</fullName>
    </submittedName>
</protein>
<dbReference type="Pfam" id="PF18942">
    <property type="entry name" value="DUF5689"/>
    <property type="match status" value="2"/>
</dbReference>
<dbReference type="PROSITE" id="PS51257">
    <property type="entry name" value="PROKAR_LIPOPROTEIN"/>
    <property type="match status" value="1"/>
</dbReference>
<keyword evidence="4" id="KW-1185">Reference proteome</keyword>
<dbReference type="InterPro" id="IPR001322">
    <property type="entry name" value="Lamin_tail_dom"/>
</dbReference>
<keyword evidence="1" id="KW-1133">Transmembrane helix</keyword>
<keyword evidence="1" id="KW-0812">Transmembrane</keyword>
<dbReference type="EMBL" id="SZQL01000001">
    <property type="protein sequence ID" value="TKK71795.1"/>
    <property type="molecule type" value="Genomic_DNA"/>
</dbReference>
<gene>
    <name evidence="3" type="ORF">FC093_01895</name>
</gene>
<keyword evidence="1" id="KW-0472">Membrane</keyword>
<evidence type="ECO:0000313" key="4">
    <source>
        <dbReference type="Proteomes" id="UP000305848"/>
    </source>
</evidence>
<evidence type="ECO:0000256" key="1">
    <source>
        <dbReference type="SAM" id="Phobius"/>
    </source>
</evidence>